<gene>
    <name evidence="1" type="ORF">E5336_02630</name>
</gene>
<comment type="caution">
    <text evidence="1">The sequence shown here is derived from an EMBL/GenBank/DDBJ whole genome shotgun (WGS) entry which is preliminary data.</text>
</comment>
<reference evidence="1" key="1">
    <citation type="submission" date="2019-04" db="EMBL/GenBank/DDBJ databases">
        <title>Microbes associate with the intestines of laboratory mice.</title>
        <authorList>
            <person name="Navarre W."/>
            <person name="Wong E."/>
            <person name="Huang K."/>
            <person name="Tropini C."/>
            <person name="Ng K."/>
            <person name="Yu B."/>
        </authorList>
    </citation>
    <scope>NUCLEOTIDE SEQUENCE</scope>
    <source>
        <strain evidence="1">NM09_H32</strain>
    </source>
</reference>
<dbReference type="Proteomes" id="UP000308836">
    <property type="component" value="Unassembled WGS sequence"/>
</dbReference>
<keyword evidence="2" id="KW-1185">Reference proteome</keyword>
<evidence type="ECO:0000313" key="2">
    <source>
        <dbReference type="Proteomes" id="UP000308836"/>
    </source>
</evidence>
<evidence type="ECO:0000313" key="1">
    <source>
        <dbReference type="EMBL" id="TGY66705.1"/>
    </source>
</evidence>
<dbReference type="EMBL" id="SRYG01000004">
    <property type="protein sequence ID" value="TGY66705.1"/>
    <property type="molecule type" value="Genomic_DNA"/>
</dbReference>
<protein>
    <submittedName>
        <fullName evidence="1">Uncharacterized protein</fullName>
    </submittedName>
</protein>
<sequence length="103" mass="11815">MTSVLFLVAGALMVLVCNWGSMDVSTTLRALYPMVNIVVLVLAIAALRKYDKTRYTPYILIVSLIVYDVATLFFYQIAWFTYVAQVVVVGAYFLYGRWKRRMV</sequence>
<name>A0AC61R9G0_9FIRM</name>
<organism evidence="1 2">
    <name type="scientific">Dubosiella muris</name>
    <dbReference type="NCBI Taxonomy" id="3038133"/>
    <lineage>
        <taxon>Bacteria</taxon>
        <taxon>Bacillati</taxon>
        <taxon>Bacillota</taxon>
        <taxon>Erysipelotrichia</taxon>
        <taxon>Erysipelotrichales</taxon>
        <taxon>Erysipelotrichaceae</taxon>
        <taxon>Dubosiella</taxon>
    </lineage>
</organism>
<proteinExistence type="predicted"/>
<accession>A0AC61R9G0</accession>